<evidence type="ECO:0000313" key="1">
    <source>
        <dbReference type="EMBL" id="QHU08532.1"/>
    </source>
</evidence>
<protein>
    <submittedName>
        <fullName evidence="1">Uncharacterized protein</fullName>
    </submittedName>
</protein>
<proteinExistence type="predicted"/>
<organism evidence="1">
    <name type="scientific">viral metagenome</name>
    <dbReference type="NCBI Taxonomy" id="1070528"/>
    <lineage>
        <taxon>unclassified sequences</taxon>
        <taxon>metagenomes</taxon>
        <taxon>organismal metagenomes</taxon>
    </lineage>
</organism>
<dbReference type="AlphaFoldDB" id="A0A6C0JRZ6"/>
<dbReference type="EMBL" id="MN740698">
    <property type="protein sequence ID" value="QHU08532.1"/>
    <property type="molecule type" value="Genomic_DNA"/>
</dbReference>
<name>A0A6C0JRZ6_9ZZZZ</name>
<sequence>MSAHEITTRIRIINDSGWSYSIDSEDPDTQAVIENGEGFLEAKMNIPFFLRNALFPEETSEAHEKYLTGGIGSACELDLYHDFYTKGYHHDHYDDDGKLYLGRKYPGTLMLDIDTARLTELYIGPYYPEVPEFIRRSKISTLTVESSDDSPPLTAASELDLKNDCRRIKVLILRGKVRDGIDKVFRYVETLVLVNVDVCSRSNLDRLAKMEVVTLVILREMEATEYIFSPEKIEEFKGRLTVERLEYNRGGIGRLLPLMDSETLTRIHAHRSRVSQEDVAYLDNLQYLRCHSIVNEVYLPSLRTLVVSNVYGDTQFFPCKDTHFLEEIRIVNNLLLGQNDKTVINACEATVVCADYQWSQLCMFQPKYVAIHRFTKMSINVGYSINHLTVVGSEGKSVTIRRFKPPKSARSVV</sequence>
<reference evidence="1" key="1">
    <citation type="journal article" date="2020" name="Nature">
        <title>Giant virus diversity and host interactions through global metagenomics.</title>
        <authorList>
            <person name="Schulz F."/>
            <person name="Roux S."/>
            <person name="Paez-Espino D."/>
            <person name="Jungbluth S."/>
            <person name="Walsh D.A."/>
            <person name="Denef V.J."/>
            <person name="McMahon K.D."/>
            <person name="Konstantinidis K.T."/>
            <person name="Eloe-Fadrosh E.A."/>
            <person name="Kyrpides N.C."/>
            <person name="Woyke T."/>
        </authorList>
    </citation>
    <scope>NUCLEOTIDE SEQUENCE</scope>
    <source>
        <strain evidence="1">GVMAG-S-1063924-116</strain>
    </source>
</reference>
<accession>A0A6C0JRZ6</accession>